<gene>
    <name evidence="1" type="ORF">G9U52_27295</name>
</gene>
<reference evidence="1" key="1">
    <citation type="submission" date="2020-03" db="EMBL/GenBank/DDBJ databases">
        <title>Draft sequencing of Paenibacilllus sp. S3N08.</title>
        <authorList>
            <person name="Kim D.-U."/>
        </authorList>
    </citation>
    <scope>NUCLEOTIDE SEQUENCE</scope>
    <source>
        <strain evidence="1">S3N08</strain>
    </source>
</reference>
<protein>
    <submittedName>
        <fullName evidence="1">Uncharacterized protein</fullName>
    </submittedName>
</protein>
<sequence length="88" mass="10059">MNPIKKRKIRQRIQQATDEAFWDLMNTAHTKAYQLGQKHIREAMECTAGISKKQVAAVLAKAEEICTQWDGLTVTSITVEDTELKELR</sequence>
<dbReference type="EMBL" id="JAAOIW010000012">
    <property type="protein sequence ID" value="NHN33526.1"/>
    <property type="molecule type" value="Genomic_DNA"/>
</dbReference>
<dbReference type="RefSeq" id="WP_166153830.1">
    <property type="nucleotide sequence ID" value="NZ_JAAOIW010000012.1"/>
</dbReference>
<dbReference type="Proteomes" id="UP001165962">
    <property type="component" value="Unassembled WGS sequence"/>
</dbReference>
<organism evidence="1 2">
    <name type="scientific">Paenibacillus agricola</name>
    <dbReference type="NCBI Taxonomy" id="2716264"/>
    <lineage>
        <taxon>Bacteria</taxon>
        <taxon>Bacillati</taxon>
        <taxon>Bacillota</taxon>
        <taxon>Bacilli</taxon>
        <taxon>Bacillales</taxon>
        <taxon>Paenibacillaceae</taxon>
        <taxon>Paenibacillus</taxon>
    </lineage>
</organism>
<evidence type="ECO:0000313" key="2">
    <source>
        <dbReference type="Proteomes" id="UP001165962"/>
    </source>
</evidence>
<proteinExistence type="predicted"/>
<keyword evidence="2" id="KW-1185">Reference proteome</keyword>
<comment type="caution">
    <text evidence="1">The sequence shown here is derived from an EMBL/GenBank/DDBJ whole genome shotgun (WGS) entry which is preliminary data.</text>
</comment>
<name>A0ABX0JE53_9BACL</name>
<accession>A0ABX0JE53</accession>
<evidence type="ECO:0000313" key="1">
    <source>
        <dbReference type="EMBL" id="NHN33526.1"/>
    </source>
</evidence>